<proteinExistence type="predicted"/>
<sequence length="40" mass="4245">MAPRRPPLHPTRSLTTLPLEPNAAKSFTSATSLGQLATTI</sequence>
<protein>
    <submittedName>
        <fullName evidence="2">Uncharacterized protein</fullName>
    </submittedName>
</protein>
<dbReference type="EMBL" id="LUKN01000043">
    <property type="protein sequence ID" value="OAR05898.1"/>
    <property type="molecule type" value="Genomic_DNA"/>
</dbReference>
<feature type="compositionally biased region" description="Polar residues" evidence="1">
    <location>
        <begin position="25"/>
        <end position="40"/>
    </location>
</feature>
<organism evidence="2 3">
    <name type="scientific">Cordyceps confragosa</name>
    <name type="common">Lecanicillium lecanii</name>
    <dbReference type="NCBI Taxonomy" id="2714763"/>
    <lineage>
        <taxon>Eukaryota</taxon>
        <taxon>Fungi</taxon>
        <taxon>Dikarya</taxon>
        <taxon>Ascomycota</taxon>
        <taxon>Pezizomycotina</taxon>
        <taxon>Sordariomycetes</taxon>
        <taxon>Hypocreomycetidae</taxon>
        <taxon>Hypocreales</taxon>
        <taxon>Cordycipitaceae</taxon>
        <taxon>Akanthomyces</taxon>
    </lineage>
</organism>
<gene>
    <name evidence="2" type="ORF">LLEC1_08095</name>
</gene>
<evidence type="ECO:0000256" key="1">
    <source>
        <dbReference type="SAM" id="MobiDB-lite"/>
    </source>
</evidence>
<dbReference type="AlphaFoldDB" id="A0A179ITA3"/>
<keyword evidence="3" id="KW-1185">Reference proteome</keyword>
<reference evidence="2 3" key="1">
    <citation type="submission" date="2016-03" db="EMBL/GenBank/DDBJ databases">
        <title>Fine-scale spatial genetic structure of a fungal parasite of coffee scale insects.</title>
        <authorList>
            <person name="Jackson D."/>
            <person name="Zemenick K.A."/>
            <person name="Malloure B."/>
            <person name="Quandt C.A."/>
            <person name="James T.Y."/>
        </authorList>
    </citation>
    <scope>NUCLEOTIDE SEQUENCE [LARGE SCALE GENOMIC DNA]</scope>
    <source>
        <strain evidence="2 3">UM487</strain>
    </source>
</reference>
<accession>A0A179ITA3</accession>
<name>A0A179ITA3_CORDF</name>
<evidence type="ECO:0000313" key="3">
    <source>
        <dbReference type="Proteomes" id="UP000243081"/>
    </source>
</evidence>
<feature type="region of interest" description="Disordered" evidence="1">
    <location>
        <begin position="1"/>
        <end position="40"/>
    </location>
</feature>
<evidence type="ECO:0000313" key="2">
    <source>
        <dbReference type="EMBL" id="OAR05898.1"/>
    </source>
</evidence>
<dbReference type="Proteomes" id="UP000243081">
    <property type="component" value="Unassembled WGS sequence"/>
</dbReference>
<comment type="caution">
    <text evidence="2">The sequence shown here is derived from an EMBL/GenBank/DDBJ whole genome shotgun (WGS) entry which is preliminary data.</text>
</comment>